<keyword evidence="9" id="KW-0677">Repeat</keyword>
<name>A0A182M0Q0_9DIPT</name>
<keyword evidence="7" id="KW-0949">S-adenosyl-L-methionine</keyword>
<feature type="domain" description="SET" evidence="18">
    <location>
        <begin position="942"/>
        <end position="1190"/>
    </location>
</feature>
<dbReference type="Pfam" id="PF05033">
    <property type="entry name" value="Pre-SET"/>
    <property type="match status" value="1"/>
</dbReference>
<dbReference type="SUPFAM" id="SSF54171">
    <property type="entry name" value="DNA-binding domain"/>
    <property type="match status" value="1"/>
</dbReference>
<dbReference type="InterPro" id="IPR001739">
    <property type="entry name" value="Methyl_CpG_DNA-bd"/>
</dbReference>
<dbReference type="InterPro" id="IPR041291">
    <property type="entry name" value="TUDOR_5"/>
</dbReference>
<keyword evidence="15" id="KW-0539">Nucleus</keyword>
<evidence type="ECO:0000313" key="22">
    <source>
        <dbReference type="EnsemblMetazoa" id="ACUA006607-PA"/>
    </source>
</evidence>
<evidence type="ECO:0000256" key="4">
    <source>
        <dbReference type="ARBA" id="ARBA00022491"/>
    </source>
</evidence>
<evidence type="ECO:0000256" key="11">
    <source>
        <dbReference type="ARBA" id="ARBA00022853"/>
    </source>
</evidence>
<dbReference type="Gene3D" id="2.30.30.140">
    <property type="match status" value="1"/>
</dbReference>
<dbReference type="GO" id="GO:0005694">
    <property type="term" value="C:chromosome"/>
    <property type="evidence" value="ECO:0007669"/>
    <property type="project" value="UniProtKB-SubCell"/>
</dbReference>
<accession>A0A182M0Q0</accession>
<feature type="compositionally biased region" description="Basic and acidic residues" evidence="17">
    <location>
        <begin position="31"/>
        <end position="48"/>
    </location>
</feature>
<dbReference type="PANTHER" id="PTHR46024">
    <property type="entry name" value="HISTONE-LYSINE N-METHYLTRANSFERASE EGGLESS"/>
    <property type="match status" value="1"/>
</dbReference>
<dbReference type="PROSITE" id="PS50867">
    <property type="entry name" value="PRE_SET"/>
    <property type="match status" value="1"/>
</dbReference>
<dbReference type="InterPro" id="IPR001214">
    <property type="entry name" value="SET_dom"/>
</dbReference>
<evidence type="ECO:0000256" key="15">
    <source>
        <dbReference type="ARBA" id="ARBA00023242"/>
    </source>
</evidence>
<evidence type="ECO:0000256" key="7">
    <source>
        <dbReference type="ARBA" id="ARBA00022691"/>
    </source>
</evidence>
<dbReference type="InterPro" id="IPR007728">
    <property type="entry name" value="Pre-SET_dom"/>
</dbReference>
<feature type="compositionally biased region" description="Polar residues" evidence="17">
    <location>
        <begin position="655"/>
        <end position="672"/>
    </location>
</feature>
<protein>
    <recommendedName>
        <fullName evidence="24">Histone-lysine N-methyltransferase eggless</fullName>
    </recommendedName>
</protein>
<evidence type="ECO:0000256" key="17">
    <source>
        <dbReference type="SAM" id="MobiDB-lite"/>
    </source>
</evidence>
<evidence type="ECO:0000256" key="1">
    <source>
        <dbReference type="ARBA" id="ARBA00004123"/>
    </source>
</evidence>
<evidence type="ECO:0000256" key="5">
    <source>
        <dbReference type="ARBA" id="ARBA00022603"/>
    </source>
</evidence>
<dbReference type="GO" id="GO:0008270">
    <property type="term" value="F:zinc ion binding"/>
    <property type="evidence" value="ECO:0007669"/>
    <property type="project" value="InterPro"/>
</dbReference>
<dbReference type="CDD" id="cd01395">
    <property type="entry name" value="HMT_MBD"/>
    <property type="match status" value="1"/>
</dbReference>
<dbReference type="InterPro" id="IPR047232">
    <property type="entry name" value="SETDB1/2-like_MBD"/>
</dbReference>
<dbReference type="Gene3D" id="3.30.890.10">
    <property type="entry name" value="Methyl-cpg-binding Protein 2, Chain A"/>
    <property type="match status" value="1"/>
</dbReference>
<feature type="region of interest" description="Disordered" evidence="17">
    <location>
        <begin position="629"/>
        <end position="679"/>
    </location>
</feature>
<evidence type="ECO:0000256" key="14">
    <source>
        <dbReference type="ARBA" id="ARBA00023163"/>
    </source>
</evidence>
<dbReference type="Pfam" id="PF18359">
    <property type="entry name" value="Tudor_5"/>
    <property type="match status" value="1"/>
</dbReference>
<dbReference type="STRING" id="139723.A0A182M0Q0"/>
<dbReference type="CDD" id="cd04508">
    <property type="entry name" value="Tudor_SF"/>
    <property type="match status" value="1"/>
</dbReference>
<keyword evidence="4" id="KW-0678">Repressor</keyword>
<evidence type="ECO:0000256" key="12">
    <source>
        <dbReference type="ARBA" id="ARBA00023015"/>
    </source>
</evidence>
<evidence type="ECO:0000256" key="9">
    <source>
        <dbReference type="ARBA" id="ARBA00022737"/>
    </source>
</evidence>
<keyword evidence="13 16" id="KW-0175">Coiled coil</keyword>
<dbReference type="InterPro" id="IPR051516">
    <property type="entry name" value="SETDB_methyltransferase"/>
</dbReference>
<keyword evidence="5" id="KW-0489">Methyltransferase</keyword>
<feature type="coiled-coil region" evidence="16">
    <location>
        <begin position="332"/>
        <end position="359"/>
    </location>
</feature>
<sequence>METDSSAIISIESDEEMDTVTEPEACASAQNEKEPANEAPDKAEHGAEPPKSADSVVNQEPAKEPDIICIDDEEKETAETSEGKSSENLSTAAPASEMIVSEPSTEMVENEDAEMKEITNDVEEKDCQPTDPQQAQSSEETETVEPMDTMNVDKKEDTAIETAVETCPKTEEPVLPFEAENEQKQQNSKRRVQKCANTACAKKGLEYCDAPVFAQNLYKIAPGKDSKAMCPDCFQYAVNHFETLCNAMLNGESLYARETLQDKMEEIHTVLDSSDEENDDPAESEPTEVEPALPAEVISMVDMNLNDVVQTLWEEYGSKQLTMYNADMMREAQINEERSNRIEAELKKLKSTLQTIHENIYSVRTTKVDTHELIIEDDVTTERIAYERMMKMLNRNEPLVREPVKVNEEYYGVWSTTLSNWYKCKVVEASDNQVYTVRFTEGETEQAVLSAKHLAYTTEPQVKLKLGTRIIAKVGSGVGEKSQSFFAGTVLESISAYNKFRYLIIFDYGVTLYAPMENVRVVCEQSKNIWDDVHPHSKEFIRNYMQTCDSLRPMVQAHRGQRLKVEINHKWYIGKVLETDSSLFQLYFQELNKYEWIYRGSTRLEPLFLKVLPSNKLSKFQRRNQPHIEYITIEDDENEPPVEKVSPPSSKQDVQDTQNRPTARKSTLQRISTGKPAHTNVPSVISLNNPIYVGFDKNLSHGKTVFYNTQKYRGPQKFVPHVCSPQCLYKMPSNLQSYNLLARPLVTGWERQFCHIRGTRKSTVVMYRAPCGRRLRDMQEVHRYLRVTDCSLNVENFDFETEIRALATFNAENYLFECKDLSFGAELMPVSCVNNYENQQPPPCEYSTERIPTEGVNLNLDKEFLCGCDCEDDCLDKSKCQCWQLTIAGAQYVNSKVDINDVGYVYKRLLNQLHTGVYECNVQCKCKKDKCLNRVVQNSLQMKLQVFKTHNKGWGIRCLNDVSMGSFICIYAGHLLTEEASTEICEMSENKTGDEYFADLDYIETAESTKANYESEAYRSENEASPPETEESEVELESERLAAEDDPDEEYTAKTVPSTMAVKTRAQSRKANTTERSSAAAPKQPGSIIGVNGEQECVSLIPNPEMEPEDNSGRNSESQIRRLYGKNEDEIYIMDAKKSGNLGRYFNHSCVPNLFVQNVFVDTHDLRFPWVAFFASTNIKAGTELTWNYNYDVGSVNGKVLTCTCGEKGCKGRLLSTSSSVSGRGINTGGIIFSVRSRKSHSRTIYCIGMRAKRHSQSASIFAICASLSDEFWWFPTSDGPDSSSTCAIMLTMDVSGSGMLSDSNRLIHFSCVPRTVAGNGVCAIAEPALPL</sequence>
<evidence type="ECO:0000259" key="21">
    <source>
        <dbReference type="PROSITE" id="PS50982"/>
    </source>
</evidence>
<dbReference type="SMART" id="SM00317">
    <property type="entry name" value="SET"/>
    <property type="match status" value="1"/>
</dbReference>
<dbReference type="GO" id="GO:0070828">
    <property type="term" value="P:heterochromatin organization"/>
    <property type="evidence" value="ECO:0007669"/>
    <property type="project" value="TreeGrafter"/>
</dbReference>
<dbReference type="SMART" id="SM00391">
    <property type="entry name" value="MBD"/>
    <property type="match status" value="1"/>
</dbReference>
<dbReference type="InterPro" id="IPR016177">
    <property type="entry name" value="DNA-bd_dom_sf"/>
</dbReference>
<feature type="domain" description="Post-SET" evidence="20">
    <location>
        <begin position="1199"/>
        <end position="1215"/>
    </location>
</feature>
<feature type="domain" description="MBD" evidence="21">
    <location>
        <begin position="735"/>
        <end position="804"/>
    </location>
</feature>
<dbReference type="SMART" id="SM00468">
    <property type="entry name" value="PreSET"/>
    <property type="match status" value="1"/>
</dbReference>
<organism evidence="22 23">
    <name type="scientific">Anopheles culicifacies</name>
    <dbReference type="NCBI Taxonomy" id="139723"/>
    <lineage>
        <taxon>Eukaryota</taxon>
        <taxon>Metazoa</taxon>
        <taxon>Ecdysozoa</taxon>
        <taxon>Arthropoda</taxon>
        <taxon>Hexapoda</taxon>
        <taxon>Insecta</taxon>
        <taxon>Pterygota</taxon>
        <taxon>Neoptera</taxon>
        <taxon>Endopterygota</taxon>
        <taxon>Diptera</taxon>
        <taxon>Nematocera</taxon>
        <taxon>Culicoidea</taxon>
        <taxon>Culicidae</taxon>
        <taxon>Anophelinae</taxon>
        <taxon>Anopheles</taxon>
        <taxon>culicifacies species complex</taxon>
    </lineage>
</organism>
<evidence type="ECO:0000259" key="20">
    <source>
        <dbReference type="PROSITE" id="PS50868"/>
    </source>
</evidence>
<feature type="region of interest" description="Disordered" evidence="17">
    <location>
        <begin position="1"/>
        <end position="146"/>
    </location>
</feature>
<dbReference type="PROSITE" id="PS50280">
    <property type="entry name" value="SET"/>
    <property type="match status" value="1"/>
</dbReference>
<dbReference type="Pfam" id="PF01429">
    <property type="entry name" value="MBD"/>
    <property type="match status" value="1"/>
</dbReference>
<keyword evidence="12" id="KW-0805">Transcription regulation</keyword>
<evidence type="ECO:0000256" key="13">
    <source>
        <dbReference type="ARBA" id="ARBA00023054"/>
    </source>
</evidence>
<proteinExistence type="predicted"/>
<evidence type="ECO:0008006" key="24">
    <source>
        <dbReference type="Google" id="ProtNLM"/>
    </source>
</evidence>
<evidence type="ECO:0000256" key="3">
    <source>
        <dbReference type="ARBA" id="ARBA00022454"/>
    </source>
</evidence>
<keyword evidence="14" id="KW-0804">Transcription</keyword>
<dbReference type="InterPro" id="IPR046341">
    <property type="entry name" value="SET_dom_sf"/>
</dbReference>
<dbReference type="Pfam" id="PF00856">
    <property type="entry name" value="SET"/>
    <property type="match status" value="1"/>
</dbReference>
<dbReference type="SUPFAM" id="SSF82199">
    <property type="entry name" value="SET domain"/>
    <property type="match status" value="1"/>
</dbReference>
<dbReference type="VEuPathDB" id="VectorBase:ACUA006607"/>
<keyword evidence="11" id="KW-0156">Chromatin regulator</keyword>
<keyword evidence="3" id="KW-0158">Chromosome</keyword>
<evidence type="ECO:0000259" key="19">
    <source>
        <dbReference type="PROSITE" id="PS50867"/>
    </source>
</evidence>
<evidence type="ECO:0000256" key="2">
    <source>
        <dbReference type="ARBA" id="ARBA00004286"/>
    </source>
</evidence>
<dbReference type="InterPro" id="IPR041292">
    <property type="entry name" value="Tudor_4"/>
</dbReference>
<evidence type="ECO:0000256" key="6">
    <source>
        <dbReference type="ARBA" id="ARBA00022679"/>
    </source>
</evidence>
<evidence type="ECO:0000256" key="10">
    <source>
        <dbReference type="ARBA" id="ARBA00022833"/>
    </source>
</evidence>
<dbReference type="PROSITE" id="PS50868">
    <property type="entry name" value="POST_SET"/>
    <property type="match status" value="1"/>
</dbReference>
<dbReference type="GO" id="GO:0032259">
    <property type="term" value="P:methylation"/>
    <property type="evidence" value="ECO:0007669"/>
    <property type="project" value="UniProtKB-KW"/>
</dbReference>
<dbReference type="GO" id="GO:0010629">
    <property type="term" value="P:negative regulation of gene expression"/>
    <property type="evidence" value="ECO:0007669"/>
    <property type="project" value="TreeGrafter"/>
</dbReference>
<dbReference type="PROSITE" id="PS50982">
    <property type="entry name" value="MBD"/>
    <property type="match status" value="1"/>
</dbReference>
<dbReference type="PANTHER" id="PTHR46024:SF1">
    <property type="entry name" value="HISTONE-LYSINE N-METHYLTRANSFERASE EGGLESS"/>
    <property type="match status" value="1"/>
</dbReference>
<dbReference type="Pfam" id="PF18358">
    <property type="entry name" value="Tudor_4"/>
    <property type="match status" value="1"/>
</dbReference>
<dbReference type="EMBL" id="AXCM01003126">
    <property type="status" value="NOT_ANNOTATED_CDS"/>
    <property type="molecule type" value="Genomic_DNA"/>
</dbReference>
<dbReference type="GO" id="GO:0005634">
    <property type="term" value="C:nucleus"/>
    <property type="evidence" value="ECO:0007669"/>
    <property type="project" value="UniProtKB-SubCell"/>
</dbReference>
<dbReference type="InterPro" id="IPR003616">
    <property type="entry name" value="Post-SET_dom"/>
</dbReference>
<comment type="subcellular location">
    <subcellularLocation>
        <location evidence="2">Chromosome</location>
    </subcellularLocation>
    <subcellularLocation>
        <location evidence="1">Nucleus</location>
    </subcellularLocation>
</comment>
<keyword evidence="23" id="KW-1185">Reference proteome</keyword>
<keyword evidence="10" id="KW-0862">Zinc</keyword>
<dbReference type="Gene3D" id="2.170.270.10">
    <property type="entry name" value="SET domain"/>
    <property type="match status" value="2"/>
</dbReference>
<dbReference type="GO" id="GO:0046974">
    <property type="term" value="F:histone H3K9 methyltransferase activity"/>
    <property type="evidence" value="ECO:0007669"/>
    <property type="project" value="TreeGrafter"/>
</dbReference>
<evidence type="ECO:0000256" key="8">
    <source>
        <dbReference type="ARBA" id="ARBA00022723"/>
    </source>
</evidence>
<dbReference type="Proteomes" id="UP000075883">
    <property type="component" value="Unassembled WGS sequence"/>
</dbReference>
<feature type="compositionally biased region" description="Acidic residues" evidence="17">
    <location>
        <begin position="12"/>
        <end position="21"/>
    </location>
</feature>
<keyword evidence="6" id="KW-0808">Transferase</keyword>
<dbReference type="GO" id="GO:0003677">
    <property type="term" value="F:DNA binding"/>
    <property type="evidence" value="ECO:0007669"/>
    <property type="project" value="InterPro"/>
</dbReference>
<evidence type="ECO:0000313" key="23">
    <source>
        <dbReference type="Proteomes" id="UP000075883"/>
    </source>
</evidence>
<keyword evidence="8" id="KW-0479">Metal-binding</keyword>
<feature type="domain" description="Pre-SET" evidence="19">
    <location>
        <begin position="866"/>
        <end position="939"/>
    </location>
</feature>
<evidence type="ECO:0000259" key="18">
    <source>
        <dbReference type="PROSITE" id="PS50280"/>
    </source>
</evidence>
<feature type="compositionally biased region" description="Low complexity" evidence="17">
    <location>
        <begin position="1"/>
        <end position="11"/>
    </location>
</feature>
<feature type="region of interest" description="Disordered" evidence="17">
    <location>
        <begin position="1011"/>
        <end position="1092"/>
    </location>
</feature>
<reference evidence="23" key="1">
    <citation type="submission" date="2013-09" db="EMBL/GenBank/DDBJ databases">
        <title>The Genome Sequence of Anopheles culicifacies species A.</title>
        <authorList>
            <consortium name="The Broad Institute Genomics Platform"/>
            <person name="Neafsey D.E."/>
            <person name="Besansky N."/>
            <person name="Howell P."/>
            <person name="Walton C."/>
            <person name="Young S.K."/>
            <person name="Zeng Q."/>
            <person name="Gargeya S."/>
            <person name="Fitzgerald M."/>
            <person name="Haas B."/>
            <person name="Abouelleil A."/>
            <person name="Allen A.W."/>
            <person name="Alvarado L."/>
            <person name="Arachchi H.M."/>
            <person name="Berlin A.M."/>
            <person name="Chapman S.B."/>
            <person name="Gainer-Dewar J."/>
            <person name="Goldberg J."/>
            <person name="Griggs A."/>
            <person name="Gujja S."/>
            <person name="Hansen M."/>
            <person name="Howarth C."/>
            <person name="Imamovic A."/>
            <person name="Ireland A."/>
            <person name="Larimer J."/>
            <person name="McCowan C."/>
            <person name="Murphy C."/>
            <person name="Pearson M."/>
            <person name="Poon T.W."/>
            <person name="Priest M."/>
            <person name="Roberts A."/>
            <person name="Saif S."/>
            <person name="Shea T."/>
            <person name="Sisk P."/>
            <person name="Sykes S."/>
            <person name="Wortman J."/>
            <person name="Nusbaum C."/>
            <person name="Birren B."/>
        </authorList>
    </citation>
    <scope>NUCLEOTIDE SEQUENCE [LARGE SCALE GENOMIC DNA]</scope>
    <source>
        <strain evidence="23">A-37</strain>
    </source>
</reference>
<reference evidence="22" key="2">
    <citation type="submission" date="2020-05" db="UniProtKB">
        <authorList>
            <consortium name="EnsemblMetazoa"/>
        </authorList>
    </citation>
    <scope>IDENTIFICATION</scope>
    <source>
        <strain evidence="22">A-37</strain>
    </source>
</reference>
<evidence type="ECO:0000256" key="16">
    <source>
        <dbReference type="SAM" id="Coils"/>
    </source>
</evidence>
<dbReference type="CDD" id="cd10517">
    <property type="entry name" value="SET_SETDB1"/>
    <property type="match status" value="1"/>
</dbReference>
<dbReference type="EnsemblMetazoa" id="ACUA006607-RA">
    <property type="protein sequence ID" value="ACUA006607-PA"/>
    <property type="gene ID" value="ACUA006607"/>
</dbReference>